<feature type="domain" description="SHOCT" evidence="1">
    <location>
        <begin position="220"/>
        <end position="246"/>
    </location>
</feature>
<name>A0A429X3J8_SIMTE</name>
<dbReference type="InterPro" id="IPR018649">
    <property type="entry name" value="SHOCT"/>
</dbReference>
<protein>
    <submittedName>
        <fullName evidence="2">SHOCT domain-containing protein</fullName>
    </submittedName>
</protein>
<evidence type="ECO:0000313" key="2">
    <source>
        <dbReference type="EMBL" id="RST57952.1"/>
    </source>
</evidence>
<accession>A0A429X3J8</accession>
<reference evidence="2 3" key="1">
    <citation type="submission" date="2018-12" db="EMBL/GenBank/DDBJ databases">
        <authorList>
            <person name="Sun L."/>
            <person name="Chen Z."/>
        </authorList>
    </citation>
    <scope>NUCLEOTIDE SEQUENCE [LARGE SCALE GENOMIC DNA]</scope>
    <source>
        <strain evidence="2 3">LMG 29736</strain>
    </source>
</reference>
<sequence>MVEMAKVCAVCGGNAVALYRRKIANEGVVCDGCFREALLTPKQFLGIKKLTSDDFLKAMTGLGKNKEDLKINATKKIGVAVYFDDEKEQLLIPTPAKSYLFNYSEIISFELLEDGETITSGGLGRSLVGGALFGETGAVVGAVTGKKKNIAYCTNLKVKLTVNDTAQPAVYITFLNKKIKTDSTTYRIAYNHVQECISMLQLICNREQNKKNTQTSETDKILEYKKLLDQGVITEEEFALKKKELLGL</sequence>
<dbReference type="OrthoDB" id="1908357at2"/>
<dbReference type="Proteomes" id="UP000287296">
    <property type="component" value="Unassembled WGS sequence"/>
</dbReference>
<proteinExistence type="predicted"/>
<comment type="caution">
    <text evidence="2">The sequence shown here is derived from an EMBL/GenBank/DDBJ whole genome shotgun (WGS) entry which is preliminary data.</text>
</comment>
<gene>
    <name evidence="2" type="ORF">D5F11_020215</name>
</gene>
<evidence type="ECO:0000259" key="1">
    <source>
        <dbReference type="Pfam" id="PF09851"/>
    </source>
</evidence>
<evidence type="ECO:0000313" key="3">
    <source>
        <dbReference type="Proteomes" id="UP000287296"/>
    </source>
</evidence>
<dbReference type="EMBL" id="QYTW02000026">
    <property type="protein sequence ID" value="RST57952.1"/>
    <property type="molecule type" value="Genomic_DNA"/>
</dbReference>
<dbReference type="AlphaFoldDB" id="A0A429X3J8"/>
<organism evidence="2 3">
    <name type="scientific">Siminovitchia terrae</name>
    <name type="common">Bacillus terrae</name>
    <dbReference type="NCBI Taxonomy" id="1914933"/>
    <lineage>
        <taxon>Bacteria</taxon>
        <taxon>Bacillati</taxon>
        <taxon>Bacillota</taxon>
        <taxon>Bacilli</taxon>
        <taxon>Bacillales</taxon>
        <taxon>Bacillaceae</taxon>
        <taxon>Siminovitchia</taxon>
    </lineage>
</organism>
<dbReference type="Pfam" id="PF09851">
    <property type="entry name" value="SHOCT"/>
    <property type="match status" value="1"/>
</dbReference>